<name>A0A940WN05_9ACTN</name>
<dbReference type="AlphaFoldDB" id="A0A940WN05"/>
<dbReference type="Gene3D" id="1.10.600.10">
    <property type="entry name" value="Farnesyl Diphosphate Synthase"/>
    <property type="match status" value="1"/>
</dbReference>
<reference evidence="1" key="1">
    <citation type="submission" date="2021-02" db="EMBL/GenBank/DDBJ databases">
        <title>Draft genome sequence of Microbispora sp. RL4-1S isolated from rice leaves in Thailand.</title>
        <authorList>
            <person name="Muangham S."/>
            <person name="Duangmal K."/>
        </authorList>
    </citation>
    <scope>NUCLEOTIDE SEQUENCE</scope>
    <source>
        <strain evidence="1">RL4-1S</strain>
    </source>
</reference>
<evidence type="ECO:0000313" key="1">
    <source>
        <dbReference type="EMBL" id="MBP2704031.1"/>
    </source>
</evidence>
<dbReference type="GO" id="GO:0051996">
    <property type="term" value="F:squalene synthase [NAD(P)H] activity"/>
    <property type="evidence" value="ECO:0007669"/>
    <property type="project" value="UniProtKB-EC"/>
</dbReference>
<dbReference type="InterPro" id="IPR002060">
    <property type="entry name" value="Squ/phyt_synthse"/>
</dbReference>
<protein>
    <submittedName>
        <fullName evidence="1">Squalene synthase HpnC</fullName>
        <ecNumber evidence="1">2.5.1.21</ecNumber>
    </submittedName>
</protein>
<dbReference type="NCBIfam" id="TIGR03464">
    <property type="entry name" value="HpnC"/>
    <property type="match status" value="1"/>
</dbReference>
<gene>
    <name evidence="1" type="primary">hpnC</name>
    <name evidence="1" type="ORF">JOL79_09445</name>
</gene>
<dbReference type="RefSeq" id="WP_210155336.1">
    <property type="nucleotide sequence ID" value="NZ_JAFCNB010000004.1"/>
</dbReference>
<evidence type="ECO:0000313" key="2">
    <source>
        <dbReference type="Proteomes" id="UP000674234"/>
    </source>
</evidence>
<dbReference type="EMBL" id="JAFCNB010000004">
    <property type="protein sequence ID" value="MBP2704031.1"/>
    <property type="molecule type" value="Genomic_DNA"/>
</dbReference>
<comment type="caution">
    <text evidence="1">The sequence shown here is derived from an EMBL/GenBank/DDBJ whole genome shotgun (WGS) entry which is preliminary data.</text>
</comment>
<keyword evidence="1" id="KW-0808">Transferase</keyword>
<dbReference type="SFLD" id="SFLDS00005">
    <property type="entry name" value="Isoprenoid_Synthase_Type_I"/>
    <property type="match status" value="1"/>
</dbReference>
<keyword evidence="2" id="KW-1185">Reference proteome</keyword>
<organism evidence="1 2">
    <name type="scientific">Microbispora oryzae</name>
    <dbReference type="NCBI Taxonomy" id="2806554"/>
    <lineage>
        <taxon>Bacteria</taxon>
        <taxon>Bacillati</taxon>
        <taxon>Actinomycetota</taxon>
        <taxon>Actinomycetes</taxon>
        <taxon>Streptosporangiales</taxon>
        <taxon>Streptosporangiaceae</taxon>
        <taxon>Microbispora</taxon>
    </lineage>
</organism>
<dbReference type="InterPro" id="IPR017827">
    <property type="entry name" value="HSQ_synthase_HpnC"/>
</dbReference>
<dbReference type="InterPro" id="IPR008949">
    <property type="entry name" value="Isoprenoid_synthase_dom_sf"/>
</dbReference>
<proteinExistence type="predicted"/>
<dbReference type="EC" id="2.5.1.21" evidence="1"/>
<accession>A0A940WN05</accession>
<dbReference type="GO" id="GO:0004311">
    <property type="term" value="F:geranylgeranyl diphosphate synthase activity"/>
    <property type="evidence" value="ECO:0007669"/>
    <property type="project" value="InterPro"/>
</dbReference>
<dbReference type="Pfam" id="PF00494">
    <property type="entry name" value="SQS_PSY"/>
    <property type="match status" value="1"/>
</dbReference>
<dbReference type="SFLD" id="SFLDG01018">
    <property type="entry name" value="Squalene/Phytoene_Synthase_Lik"/>
    <property type="match status" value="1"/>
</dbReference>
<dbReference type="SFLD" id="SFLDG01212">
    <property type="entry name" value="Phytoene_synthase_like"/>
    <property type="match status" value="1"/>
</dbReference>
<dbReference type="PANTHER" id="PTHR31480">
    <property type="entry name" value="BIFUNCTIONAL LYCOPENE CYCLASE/PHYTOENE SYNTHASE"/>
    <property type="match status" value="1"/>
</dbReference>
<dbReference type="SUPFAM" id="SSF48576">
    <property type="entry name" value="Terpenoid synthases"/>
    <property type="match status" value="1"/>
</dbReference>
<dbReference type="InterPro" id="IPR044843">
    <property type="entry name" value="Trans_IPPS_bact-type"/>
</dbReference>
<sequence>MLSRGGALAHSSDDLGAARARRENFPVASRLLPRPVRRHLLAVYGYARYVDDVGDEAEPADRPALLDAVDADLDRLYAGAAPRLPVVRALAPTVAACSIPAEPFRRLVRANRQDQTVTRYETFTDLLSYCELSANPVGRIVLHVFDAATPARQELSDRICSALQVIEHCQDVGEDHARGRIYLPGADLRRFGCADADLAGPATPVRLRRVVALQAARAARLLDQGAPLVGTLDGFARTAVSGYLAGGRATMAALSRGRYDVLRRRLRPRPARLLAEWVLILTRGR</sequence>
<dbReference type="Proteomes" id="UP000674234">
    <property type="component" value="Unassembled WGS sequence"/>
</dbReference>